<dbReference type="PANTHER" id="PTHR23151">
    <property type="entry name" value="DIHYDROLIPOAMIDE ACETYL/SUCCINYL-TRANSFERASE-RELATED"/>
    <property type="match status" value="1"/>
</dbReference>
<dbReference type="Gene3D" id="4.10.320.10">
    <property type="entry name" value="E3-binding domain"/>
    <property type="match status" value="1"/>
</dbReference>
<comment type="cofactor">
    <cofactor evidence="5">
        <name>(R)-lipoate</name>
        <dbReference type="ChEBI" id="CHEBI:83088"/>
    </cofactor>
</comment>
<evidence type="ECO:0000256" key="3">
    <source>
        <dbReference type="ARBA" id="ARBA00022823"/>
    </source>
</evidence>
<feature type="compositionally biased region" description="Basic and acidic residues" evidence="7">
    <location>
        <begin position="639"/>
        <end position="650"/>
    </location>
</feature>
<feature type="compositionally biased region" description="Pro residues" evidence="7">
    <location>
        <begin position="245"/>
        <end position="255"/>
    </location>
</feature>
<feature type="compositionally biased region" description="Pro residues" evidence="7">
    <location>
        <begin position="124"/>
        <end position="134"/>
    </location>
</feature>
<comment type="similarity">
    <text evidence="2 5">Belongs to the 2-oxoacid dehydrogenase family.</text>
</comment>
<dbReference type="InterPro" id="IPR004167">
    <property type="entry name" value="PSBD"/>
</dbReference>
<dbReference type="InterPro" id="IPR045257">
    <property type="entry name" value="E2/Pdx1"/>
</dbReference>
<dbReference type="SUPFAM" id="SSF47005">
    <property type="entry name" value="Peripheral subunit-binding domain of 2-oxo acid dehydrogenase complex"/>
    <property type="match status" value="1"/>
</dbReference>
<dbReference type="Proteomes" id="UP000886611">
    <property type="component" value="Unassembled WGS sequence"/>
</dbReference>
<keyword evidence="5" id="KW-0808">Transferase</keyword>
<dbReference type="PRINTS" id="PR01217">
    <property type="entry name" value="PRICHEXTENSN"/>
</dbReference>
<protein>
    <recommendedName>
        <fullName evidence="5">Dihydrolipoamide acetyltransferase component of pyruvate dehydrogenase complex</fullName>
        <ecNumber evidence="5">2.3.1.-</ecNumber>
    </recommendedName>
</protein>
<keyword evidence="6" id="KW-0175">Coiled coil</keyword>
<feature type="non-terminal residue" evidence="10">
    <location>
        <position position="650"/>
    </location>
</feature>
<dbReference type="PANTHER" id="PTHR23151:SF90">
    <property type="entry name" value="DIHYDROLIPOYLLYSINE-RESIDUE ACETYLTRANSFERASE COMPONENT OF PYRUVATE DEHYDROGENASE COMPLEX, MITOCHONDRIAL-RELATED"/>
    <property type="match status" value="1"/>
</dbReference>
<feature type="compositionally biased region" description="Basic residues" evidence="7">
    <location>
        <begin position="568"/>
        <end position="587"/>
    </location>
</feature>
<dbReference type="Pfam" id="PF00198">
    <property type="entry name" value="2-oxoacid_dh"/>
    <property type="match status" value="1"/>
</dbReference>
<feature type="compositionally biased region" description="Basic residues" evidence="7">
    <location>
        <begin position="525"/>
        <end position="549"/>
    </location>
</feature>
<dbReference type="Pfam" id="PF15692">
    <property type="entry name" value="NKAP"/>
    <property type="match status" value="1"/>
</dbReference>
<evidence type="ECO:0000256" key="4">
    <source>
        <dbReference type="ARBA" id="ARBA00022946"/>
    </source>
</evidence>
<evidence type="ECO:0000256" key="1">
    <source>
        <dbReference type="ARBA" id="ARBA00004305"/>
    </source>
</evidence>
<dbReference type="GO" id="GO:0006086">
    <property type="term" value="P:pyruvate decarboxylation to acetyl-CoA"/>
    <property type="evidence" value="ECO:0007669"/>
    <property type="project" value="InterPro"/>
</dbReference>
<dbReference type="PROSITE" id="PS50968">
    <property type="entry name" value="BIOTINYL_LIPOYL"/>
    <property type="match status" value="1"/>
</dbReference>
<gene>
    <name evidence="10" type="primary">Dlat</name>
    <name evidence="10" type="ORF">GTO96_0023014</name>
</gene>
<dbReference type="AlphaFoldDB" id="A0A8X7XKD7"/>
<keyword evidence="11" id="KW-1185">Reference proteome</keyword>
<feature type="domain" description="Peripheral subunit-binding (PSBD)" evidence="9">
    <location>
        <begin position="291"/>
        <end position="328"/>
    </location>
</feature>
<dbReference type="SUPFAM" id="SSF52777">
    <property type="entry name" value="CoA-dependent acyltransferases"/>
    <property type="match status" value="1"/>
</dbReference>
<dbReference type="InterPro" id="IPR023213">
    <property type="entry name" value="CAT-like_dom_sf"/>
</dbReference>
<feature type="region of interest" description="Disordered" evidence="7">
    <location>
        <begin position="117"/>
        <end position="150"/>
    </location>
</feature>
<evidence type="ECO:0000256" key="2">
    <source>
        <dbReference type="ARBA" id="ARBA00007317"/>
    </source>
</evidence>
<dbReference type="PROSITE" id="PS00189">
    <property type="entry name" value="LIPOYL"/>
    <property type="match status" value="1"/>
</dbReference>
<dbReference type="Pfam" id="PF00364">
    <property type="entry name" value="Biotin_lipoyl"/>
    <property type="match status" value="1"/>
</dbReference>
<evidence type="ECO:0000256" key="5">
    <source>
        <dbReference type="RuleBase" id="RU003423"/>
    </source>
</evidence>
<dbReference type="GO" id="GO:0045254">
    <property type="term" value="C:pyruvate dehydrogenase complex"/>
    <property type="evidence" value="ECO:0007669"/>
    <property type="project" value="InterPro"/>
</dbReference>
<organism evidence="10 11">
    <name type="scientific">Polypterus senegalus</name>
    <name type="common">Senegal bichir</name>
    <dbReference type="NCBI Taxonomy" id="55291"/>
    <lineage>
        <taxon>Eukaryota</taxon>
        <taxon>Metazoa</taxon>
        <taxon>Chordata</taxon>
        <taxon>Craniata</taxon>
        <taxon>Vertebrata</taxon>
        <taxon>Euteleostomi</taxon>
        <taxon>Actinopterygii</taxon>
        <taxon>Polypteriformes</taxon>
        <taxon>Polypteridae</taxon>
        <taxon>Polypterus</taxon>
    </lineage>
</organism>
<evidence type="ECO:0000313" key="11">
    <source>
        <dbReference type="Proteomes" id="UP000886611"/>
    </source>
</evidence>
<feature type="region of interest" description="Disordered" evidence="7">
    <location>
        <begin position="494"/>
        <end position="650"/>
    </location>
</feature>
<reference evidence="10 11" key="1">
    <citation type="journal article" date="2021" name="Cell">
        <title>Tracing the genetic footprints of vertebrate landing in non-teleost ray-finned fishes.</title>
        <authorList>
            <person name="Bi X."/>
            <person name="Wang K."/>
            <person name="Yang L."/>
            <person name="Pan H."/>
            <person name="Jiang H."/>
            <person name="Wei Q."/>
            <person name="Fang M."/>
            <person name="Yu H."/>
            <person name="Zhu C."/>
            <person name="Cai Y."/>
            <person name="He Y."/>
            <person name="Gan X."/>
            <person name="Zeng H."/>
            <person name="Yu D."/>
            <person name="Zhu Y."/>
            <person name="Jiang H."/>
            <person name="Qiu Q."/>
            <person name="Yang H."/>
            <person name="Zhang Y.E."/>
            <person name="Wang W."/>
            <person name="Zhu M."/>
            <person name="He S."/>
            <person name="Zhang G."/>
        </authorList>
    </citation>
    <scope>NUCLEOTIDE SEQUENCE [LARGE SCALE GENOMIC DNA]</scope>
    <source>
        <strain evidence="10">Bchr_013</strain>
    </source>
</reference>
<feature type="region of interest" description="Disordered" evidence="7">
    <location>
        <begin position="420"/>
        <end position="461"/>
    </location>
</feature>
<dbReference type="InterPro" id="IPR036625">
    <property type="entry name" value="E3-bd_dom_sf"/>
</dbReference>
<evidence type="ECO:0000256" key="7">
    <source>
        <dbReference type="SAM" id="MobiDB-lite"/>
    </source>
</evidence>
<keyword evidence="4" id="KW-0809">Transit peptide</keyword>
<dbReference type="PROSITE" id="PS51826">
    <property type="entry name" value="PSBD"/>
    <property type="match status" value="1"/>
</dbReference>
<dbReference type="GO" id="GO:0005759">
    <property type="term" value="C:mitochondrial matrix"/>
    <property type="evidence" value="ECO:0007669"/>
    <property type="project" value="UniProtKB-SubCell"/>
</dbReference>
<accession>A0A8X7XKD7</accession>
<dbReference type="InterPro" id="IPR003016">
    <property type="entry name" value="2-oxoA_DH_lipoyl-BS"/>
</dbReference>
<feature type="region of interest" description="Disordered" evidence="7">
    <location>
        <begin position="243"/>
        <end position="286"/>
    </location>
</feature>
<dbReference type="CDD" id="cd06849">
    <property type="entry name" value="lipoyl_domain"/>
    <property type="match status" value="1"/>
</dbReference>
<dbReference type="GO" id="GO:0004742">
    <property type="term" value="F:dihydrolipoyllysine-residue acetyltransferase activity"/>
    <property type="evidence" value="ECO:0007669"/>
    <property type="project" value="TreeGrafter"/>
</dbReference>
<keyword evidence="3 5" id="KW-0450">Lipoyl</keyword>
<evidence type="ECO:0000259" key="9">
    <source>
        <dbReference type="PROSITE" id="PS51826"/>
    </source>
</evidence>
<dbReference type="EMBL" id="JAATIS010000147">
    <property type="protein sequence ID" value="KAG2469958.1"/>
    <property type="molecule type" value="Genomic_DNA"/>
</dbReference>
<dbReference type="SUPFAM" id="SSF51230">
    <property type="entry name" value="Single hybrid motif"/>
    <property type="match status" value="1"/>
</dbReference>
<evidence type="ECO:0000313" key="10">
    <source>
        <dbReference type="EMBL" id="KAG2469958.1"/>
    </source>
</evidence>
<feature type="domain" description="Lipoyl-binding" evidence="8">
    <location>
        <begin position="148"/>
        <end position="224"/>
    </location>
</feature>
<comment type="subcellular location">
    <subcellularLocation>
        <location evidence="1">Mitochondrion matrix</location>
    </subcellularLocation>
</comment>
<comment type="caution">
    <text evidence="10">The sequence shown here is derived from an EMBL/GenBank/DDBJ whole genome shotgun (WGS) entry which is preliminary data.</text>
</comment>
<dbReference type="InterPro" id="IPR011053">
    <property type="entry name" value="Single_hybrid_motif"/>
</dbReference>
<dbReference type="InterPro" id="IPR001078">
    <property type="entry name" value="2-oxoacid_DH_actylTfrase"/>
</dbReference>
<keyword evidence="5" id="KW-0012">Acyltransferase</keyword>
<dbReference type="Pfam" id="PF02817">
    <property type="entry name" value="E3_binding"/>
    <property type="match status" value="1"/>
</dbReference>
<evidence type="ECO:0000259" key="8">
    <source>
        <dbReference type="PROSITE" id="PS50968"/>
    </source>
</evidence>
<proteinExistence type="inferred from homology"/>
<name>A0A8X7XKD7_POLSE</name>
<feature type="compositionally biased region" description="Basic and acidic residues" evidence="7">
    <location>
        <begin position="618"/>
        <end position="629"/>
    </location>
</feature>
<feature type="coiled-coil region" evidence="6">
    <location>
        <begin position="390"/>
        <end position="417"/>
    </location>
</feature>
<dbReference type="Gene3D" id="3.30.559.10">
    <property type="entry name" value="Chloramphenicol acetyltransferase-like domain"/>
    <property type="match status" value="1"/>
</dbReference>
<evidence type="ECO:0000256" key="6">
    <source>
        <dbReference type="SAM" id="Coils"/>
    </source>
</evidence>
<dbReference type="Gene3D" id="2.40.50.100">
    <property type="match status" value="1"/>
</dbReference>
<feature type="non-terminal residue" evidence="10">
    <location>
        <position position="1"/>
    </location>
</feature>
<feature type="compositionally biased region" description="Basic residues" evidence="7">
    <location>
        <begin position="608"/>
        <end position="617"/>
    </location>
</feature>
<dbReference type="FunFam" id="2.40.50.100:FF:000010">
    <property type="entry name" value="Acetyltransferase component of pyruvate dehydrogenase complex"/>
    <property type="match status" value="1"/>
</dbReference>
<dbReference type="InterPro" id="IPR000089">
    <property type="entry name" value="Biotin_lipoyl"/>
</dbReference>
<dbReference type="EC" id="2.3.1.-" evidence="5"/>
<sequence>MFPGNLPPTRPRVAEVLAVSPEELRVSLLLFPPALPGVAEVLRSRAPKAWGCPLTATMGSNRVELQSSVPVETKGTRAVAPRWSREGASPPLVLLEIPAGPELIAAFKDYTLEAATSSATSAAPSPPPPPPPPSVSMSQAPGSSYPPHMKIQLPALSPTMTMGTVQRWEKKVGEKLNEGDLLAEIETDKATIGFEVQEEGYLAKILISEGTRDVPLGTPLCIIVEKEADIHAFADYVETGVPDIKSPPTPQPMTPSPAHVSSSFAPSPMVPPATAAAPAPPTPSTMKGRVFASPLAKKMAAEKGIDISQVKGSGPDGRVTRKDLENYIPPKAVPVTAAPSAPAPTPIPSAPVATVPTGTFTDIPISNIRRVIAQRLMQSKQTIPHYYLSVDVNMDNILEMRRELNEIQEESEMWKMREMERQAPRNYSKWPRSKSPRGRMRCDGYDDDEREATSTYSSEKDSREARYWTKKLYDFEANDPNRWGHSGFKELYPEEFQTESDSDEENVKESKHSGHSAKSSTQESRKRKRSKKASRKEKKKSAKKHKKRKKEENSELESEDSSSDEKYSKKRRAKRKVKKSKKAKLKSKKDSSRESDSGSSEEEQQKQTQRKKKKHHQMKMEETTVNHEIKNKRKNWKIANDEKSEESSED</sequence>